<dbReference type="EMBL" id="GG702461">
    <property type="protein sequence ID" value="KOB89454.1"/>
    <property type="molecule type" value="Genomic_DNA"/>
</dbReference>
<name>A0A0L7M9A9_PLAF4</name>
<dbReference type="OrthoDB" id="392868at2759"/>
<organism evidence="1 2">
    <name type="scientific">Plasmodium falciparum (isolate Dd2)</name>
    <dbReference type="NCBI Taxonomy" id="57267"/>
    <lineage>
        <taxon>Eukaryota</taxon>
        <taxon>Sar</taxon>
        <taxon>Alveolata</taxon>
        <taxon>Apicomplexa</taxon>
        <taxon>Aconoidasida</taxon>
        <taxon>Haemosporida</taxon>
        <taxon>Plasmodiidae</taxon>
        <taxon>Plasmodium</taxon>
        <taxon>Plasmodium (Laverania)</taxon>
    </lineage>
</organism>
<evidence type="ECO:0000313" key="2">
    <source>
        <dbReference type="Proteomes" id="UP000054282"/>
    </source>
</evidence>
<sequence length="49" mass="5932">MDDAPRISNKFRHSSFNIRNRFKHNLNACDNKTNHDKKIWKGHMMIIHL</sequence>
<evidence type="ECO:0000313" key="1">
    <source>
        <dbReference type="EMBL" id="KOB89454.1"/>
    </source>
</evidence>
<dbReference type="KEGG" id="pfd:PFDG_05003"/>
<dbReference type="Proteomes" id="UP000054282">
    <property type="component" value="Unassembled WGS sequence"/>
</dbReference>
<reference evidence="2" key="2">
    <citation type="submission" date="2006-09" db="EMBL/GenBank/DDBJ databases">
        <title>The genome sequence of Plasmodium falciparum Dd2.</title>
        <authorList>
            <consortium name="The Broad Institute Genome Sequencing Platform"/>
            <person name="Birren B."/>
            <person name="Lander E."/>
            <person name="Galagan J."/>
            <person name="Nusbaum C."/>
            <person name="Devon K."/>
            <person name="Henn M."/>
            <person name="Jaffe D."/>
            <person name="Butler J."/>
            <person name="Alvarez P."/>
            <person name="Gnerre S."/>
            <person name="Grabherr M."/>
            <person name="Kleber M."/>
            <person name="Mauceli E."/>
            <person name="Brockman W."/>
            <person name="MacCallum I.A."/>
            <person name="Rounsley S."/>
            <person name="Young S."/>
            <person name="LaButti K."/>
            <person name="Pushparaj V."/>
            <person name="DeCaprio D."/>
            <person name="Crawford M."/>
            <person name="Koehrsen M."/>
            <person name="Engels R."/>
            <person name="Montgomery P."/>
            <person name="Pearson M."/>
            <person name="Howarth C."/>
            <person name="Larson L."/>
            <person name="Luoma S."/>
            <person name="White J."/>
            <person name="Kodira C."/>
            <person name="Zeng Q."/>
            <person name="O'Leary S."/>
            <person name="Yandava C."/>
            <person name="Alvarado L."/>
            <person name="Wirth D."/>
            <person name="Volkman S."/>
            <person name="Hartl D."/>
        </authorList>
    </citation>
    <scope>NUCLEOTIDE SEQUENCE [LARGE SCALE GENOMIC DNA]</scope>
</reference>
<gene>
    <name evidence="1" type="ORF">PFDG_05003</name>
</gene>
<accession>A0A0L7M9A9</accession>
<protein>
    <submittedName>
        <fullName evidence="1">Uncharacterized protein</fullName>
    </submittedName>
</protein>
<proteinExistence type="predicted"/>
<dbReference type="AlphaFoldDB" id="A0A0L7M9A9"/>
<reference evidence="2" key="1">
    <citation type="submission" date="2006-09" db="EMBL/GenBank/DDBJ databases">
        <title>Annotation of Plasmodium falciparum Dd2.</title>
        <authorList>
            <consortium name="The Broad Institute Genome Sequencing Platform"/>
            <person name="Volkman S.K."/>
            <person name="Neafsey D.E."/>
            <person name="Dash A.P."/>
            <person name="Chitnis C.E."/>
            <person name="Hartl D.L."/>
            <person name="Young S.K."/>
            <person name="Zeng Q."/>
            <person name="Koehrsen M."/>
            <person name="Alvarado L."/>
            <person name="Berlin A."/>
            <person name="Borenstein D."/>
            <person name="Chapman S.B."/>
            <person name="Chen Z."/>
            <person name="Engels R."/>
            <person name="Freedman E."/>
            <person name="Gellesch M."/>
            <person name="Goldberg J."/>
            <person name="Griggs A."/>
            <person name="Gujja S."/>
            <person name="Heilman E.R."/>
            <person name="Heiman D.I."/>
            <person name="Howarth C."/>
            <person name="Jen D."/>
            <person name="Larson L."/>
            <person name="Mehta T."/>
            <person name="Neiman D."/>
            <person name="Park D."/>
            <person name="Pearson M."/>
            <person name="Roberts A."/>
            <person name="Saif S."/>
            <person name="Shea T."/>
            <person name="Shenoy N."/>
            <person name="Sisk P."/>
            <person name="Stolte C."/>
            <person name="Sykes S."/>
            <person name="Walk T."/>
            <person name="White J."/>
            <person name="Yandava C."/>
            <person name="Haas B."/>
            <person name="Henn M.R."/>
            <person name="Nusbaum C."/>
            <person name="Birren B."/>
        </authorList>
    </citation>
    <scope>NUCLEOTIDE SEQUENCE [LARGE SCALE GENOMIC DNA]</scope>
</reference>